<keyword evidence="2" id="KW-0560">Oxidoreductase</keyword>
<dbReference type="SUPFAM" id="SSF51735">
    <property type="entry name" value="NAD(P)-binding Rossmann-fold domains"/>
    <property type="match status" value="1"/>
</dbReference>
<keyword evidence="6" id="KW-1185">Reference proteome</keyword>
<dbReference type="PANTHER" id="PTHR44196">
    <property type="entry name" value="DEHYDROGENASE/REDUCTASE SDR FAMILY MEMBER 7B"/>
    <property type="match status" value="1"/>
</dbReference>
<dbReference type="SMART" id="SM00822">
    <property type="entry name" value="PKS_KR"/>
    <property type="match status" value="1"/>
</dbReference>
<proteinExistence type="inferred from homology"/>
<feature type="domain" description="Ketoreductase" evidence="4">
    <location>
        <begin position="3"/>
        <end position="177"/>
    </location>
</feature>
<dbReference type="InterPro" id="IPR020904">
    <property type="entry name" value="Sc_DH/Rdtase_CS"/>
</dbReference>
<evidence type="ECO:0000256" key="2">
    <source>
        <dbReference type="ARBA" id="ARBA00023002"/>
    </source>
</evidence>
<evidence type="ECO:0000256" key="1">
    <source>
        <dbReference type="ARBA" id="ARBA00006484"/>
    </source>
</evidence>
<accession>A0ABY1NNT4</accession>
<reference evidence="5 6" key="1">
    <citation type="submission" date="2017-05" db="EMBL/GenBank/DDBJ databases">
        <authorList>
            <person name="Varghese N."/>
            <person name="Submissions S."/>
        </authorList>
    </citation>
    <scope>NUCLEOTIDE SEQUENCE [LARGE SCALE GENOMIC DNA]</scope>
    <source>
        <strain evidence="5 6">DSM 15949</strain>
    </source>
</reference>
<dbReference type="Proteomes" id="UP001157914">
    <property type="component" value="Unassembled WGS sequence"/>
</dbReference>
<dbReference type="PRINTS" id="PR00080">
    <property type="entry name" value="SDRFAMILY"/>
</dbReference>
<gene>
    <name evidence="5" type="ORF">SAMN06265374_1430</name>
</gene>
<evidence type="ECO:0000313" key="6">
    <source>
        <dbReference type="Proteomes" id="UP001157914"/>
    </source>
</evidence>
<dbReference type="PROSITE" id="PS00061">
    <property type="entry name" value="ADH_SHORT"/>
    <property type="match status" value="1"/>
</dbReference>
<dbReference type="RefSeq" id="WP_208997275.1">
    <property type="nucleotide sequence ID" value="NZ_BAAAEA010000003.1"/>
</dbReference>
<evidence type="ECO:0000256" key="3">
    <source>
        <dbReference type="RuleBase" id="RU000363"/>
    </source>
</evidence>
<dbReference type="Gene3D" id="3.40.50.720">
    <property type="entry name" value="NAD(P)-binding Rossmann-like Domain"/>
    <property type="match status" value="1"/>
</dbReference>
<comment type="similarity">
    <text evidence="1 3">Belongs to the short-chain dehydrogenases/reductases (SDR) family.</text>
</comment>
<dbReference type="EMBL" id="FXTT01000002">
    <property type="protein sequence ID" value="SMP14437.1"/>
    <property type="molecule type" value="Genomic_DNA"/>
</dbReference>
<dbReference type="PRINTS" id="PR00081">
    <property type="entry name" value="GDHRDH"/>
</dbReference>
<comment type="caution">
    <text evidence="5">The sequence shown here is derived from an EMBL/GenBank/DDBJ whole genome shotgun (WGS) entry which is preliminary data.</text>
</comment>
<protein>
    <submittedName>
        <fullName evidence="5">Short-chain dehydrogenase</fullName>
    </submittedName>
</protein>
<dbReference type="InterPro" id="IPR036291">
    <property type="entry name" value="NAD(P)-bd_dom_sf"/>
</dbReference>
<dbReference type="InterPro" id="IPR002347">
    <property type="entry name" value="SDR_fam"/>
</dbReference>
<dbReference type="InterPro" id="IPR057326">
    <property type="entry name" value="KR_dom"/>
</dbReference>
<name>A0ABY1NNT4_9HYPH</name>
<dbReference type="Pfam" id="PF00106">
    <property type="entry name" value="adh_short"/>
    <property type="match status" value="1"/>
</dbReference>
<evidence type="ECO:0000313" key="5">
    <source>
        <dbReference type="EMBL" id="SMP14437.1"/>
    </source>
</evidence>
<evidence type="ECO:0000259" key="4">
    <source>
        <dbReference type="SMART" id="SM00822"/>
    </source>
</evidence>
<organism evidence="5 6">
    <name type="scientific">Roseibium denhamense</name>
    <dbReference type="NCBI Taxonomy" id="76305"/>
    <lineage>
        <taxon>Bacteria</taxon>
        <taxon>Pseudomonadati</taxon>
        <taxon>Pseudomonadota</taxon>
        <taxon>Alphaproteobacteria</taxon>
        <taxon>Hyphomicrobiales</taxon>
        <taxon>Stappiaceae</taxon>
        <taxon>Roseibium</taxon>
    </lineage>
</organism>
<sequence length="267" mass="28565">MTKTAIISGGAGGLGKAFGAKLRDHGWFVVALDLPGPELHQLRDLPRTCAIGCDITDGVQLAETAVSLREARPSIDMVVYNAGITHIGPFAEQLTEDHRRVFEVNYFAAVAMAGLFGPDIRRSRGTHLAISSVAGFSPLAYRTAYAASKHALEGFFSSLRSEERPHGVSCLIAAPSFIATNPGTPSSGLARPGAAKDAIDSVTPGQAAEELYRGLAAKRDFIPIGRVARASNLLNRLSPALFQRLMERRILKTSAIRSEPLQDPNPH</sequence>
<dbReference type="PANTHER" id="PTHR44196:SF1">
    <property type="entry name" value="DEHYDROGENASE_REDUCTASE SDR FAMILY MEMBER 7B"/>
    <property type="match status" value="1"/>
</dbReference>